<proteinExistence type="predicted"/>
<protein>
    <recommendedName>
        <fullName evidence="3">tRNA_anti-like</fullName>
    </recommendedName>
</protein>
<gene>
    <name evidence="1" type="ORF">WH52_11265</name>
</gene>
<keyword evidence="2" id="KW-1185">Reference proteome</keyword>
<dbReference type="InParanoid" id="A0A1Y2PAG4"/>
<sequence>MNFLKNKWWSIVILLLAVGGFSAYKYAYKPHATTESLSASFKGDASNFLTKVSSNSEEWLNKAVVLSGKITSVDNEGVVLNDQIFCQFNKEEKVTAKVNDEITVKGVVIGYDDLLEELKINNCILKNN</sequence>
<comment type="caution">
    <text evidence="1">The sequence shown here is derived from an EMBL/GenBank/DDBJ whole genome shotgun (WGS) entry which is preliminary data.</text>
</comment>
<evidence type="ECO:0008006" key="3">
    <source>
        <dbReference type="Google" id="ProtNLM"/>
    </source>
</evidence>
<dbReference type="EMBL" id="LAPZ01000011">
    <property type="protein sequence ID" value="OSY87446.1"/>
    <property type="molecule type" value="Genomic_DNA"/>
</dbReference>
<evidence type="ECO:0000313" key="1">
    <source>
        <dbReference type="EMBL" id="OSY87446.1"/>
    </source>
</evidence>
<accession>A0A1Y2PAG4</accession>
<evidence type="ECO:0000313" key="2">
    <source>
        <dbReference type="Proteomes" id="UP000194221"/>
    </source>
</evidence>
<organism evidence="1 2">
    <name type="scientific">Tenacibaculum holothuriorum</name>
    <dbReference type="NCBI Taxonomy" id="1635173"/>
    <lineage>
        <taxon>Bacteria</taxon>
        <taxon>Pseudomonadati</taxon>
        <taxon>Bacteroidota</taxon>
        <taxon>Flavobacteriia</taxon>
        <taxon>Flavobacteriales</taxon>
        <taxon>Flavobacteriaceae</taxon>
        <taxon>Tenacibaculum</taxon>
    </lineage>
</organism>
<dbReference type="STRING" id="1635173.WH52_11265"/>
<dbReference type="Proteomes" id="UP000194221">
    <property type="component" value="Unassembled WGS sequence"/>
</dbReference>
<dbReference type="AlphaFoldDB" id="A0A1Y2PAG4"/>
<dbReference type="RefSeq" id="WP_086031062.1">
    <property type="nucleotide sequence ID" value="NZ_LAPZ01000011.1"/>
</dbReference>
<dbReference type="OrthoDB" id="1449127at2"/>
<name>A0A1Y2PAG4_9FLAO</name>
<reference evidence="1 2" key="1">
    <citation type="submission" date="2015-03" db="EMBL/GenBank/DDBJ databases">
        <title>Genome sequence of Tenacibaculum sp. S2-2, isolated from intestinal microbiota of sea cucumber, Apostichopus japonicas.</title>
        <authorList>
            <person name="Shao Z."/>
            <person name="Wang L."/>
            <person name="Li X."/>
        </authorList>
    </citation>
    <scope>NUCLEOTIDE SEQUENCE [LARGE SCALE GENOMIC DNA]</scope>
    <source>
        <strain evidence="1 2">S2-2</strain>
    </source>
</reference>